<proteinExistence type="inferred from homology"/>
<evidence type="ECO:0000256" key="6">
    <source>
        <dbReference type="ARBA" id="ARBA00022490"/>
    </source>
</evidence>
<evidence type="ECO:0000256" key="8">
    <source>
        <dbReference type="ARBA" id="ARBA00023054"/>
    </source>
</evidence>
<evidence type="ECO:0000256" key="5">
    <source>
        <dbReference type="ARBA" id="ARBA00019863"/>
    </source>
</evidence>
<keyword evidence="11" id="KW-0472">Membrane</keyword>
<comment type="similarity">
    <text evidence="4">Belongs to the MIEAP family.</text>
</comment>
<name>A0A8C8FM31_ONCTS</name>
<reference evidence="15" key="2">
    <citation type="submission" date="2025-09" db="UniProtKB">
        <authorList>
            <consortium name="Ensembl"/>
        </authorList>
    </citation>
    <scope>IDENTIFICATION</scope>
</reference>
<dbReference type="GeneTree" id="ENSGT00390000013532"/>
<keyword evidence="10" id="KW-0496">Mitochondrion</keyword>
<dbReference type="GO" id="GO:0035695">
    <property type="term" value="P:mitophagy by internal vacuole formation"/>
    <property type="evidence" value="ECO:0007669"/>
    <property type="project" value="TreeGrafter"/>
</dbReference>
<reference evidence="15" key="1">
    <citation type="submission" date="2025-08" db="UniProtKB">
        <authorList>
            <consortium name="Ensembl"/>
        </authorList>
    </citation>
    <scope>IDENTIFICATION</scope>
</reference>
<evidence type="ECO:0000259" key="14">
    <source>
        <dbReference type="Pfam" id="PF16026"/>
    </source>
</evidence>
<evidence type="ECO:0000256" key="11">
    <source>
        <dbReference type="ARBA" id="ARBA00023136"/>
    </source>
</evidence>
<evidence type="ECO:0000256" key="7">
    <source>
        <dbReference type="ARBA" id="ARBA00022787"/>
    </source>
</evidence>
<dbReference type="Ensembl" id="ENSOTST00005039162.2">
    <property type="protein sequence ID" value="ENSOTSP00005036062.1"/>
    <property type="gene ID" value="ENSOTSG00005016994.2"/>
</dbReference>
<dbReference type="InterPro" id="IPR026169">
    <property type="entry name" value="MIEAP"/>
</dbReference>
<protein>
    <recommendedName>
        <fullName evidence="5">Mitochondria-eating protein</fullName>
    </recommendedName>
    <alternativeName>
        <fullName evidence="12">Spermatogenesis-associated protein 18</fullName>
    </alternativeName>
</protein>
<evidence type="ECO:0000256" key="3">
    <source>
        <dbReference type="ARBA" id="ARBA00004496"/>
    </source>
</evidence>
<dbReference type="GO" id="GO:0035694">
    <property type="term" value="P:mitochondrial protein catabolic process"/>
    <property type="evidence" value="ECO:0007669"/>
    <property type="project" value="InterPro"/>
</dbReference>
<evidence type="ECO:0000256" key="9">
    <source>
        <dbReference type="ARBA" id="ARBA00023121"/>
    </source>
</evidence>
<dbReference type="GO" id="GO:0008289">
    <property type="term" value="F:lipid binding"/>
    <property type="evidence" value="ECO:0007669"/>
    <property type="project" value="UniProtKB-KW"/>
</dbReference>
<keyword evidence="9" id="KW-0446">Lipid-binding</keyword>
<accession>A0A8C8FM31</accession>
<dbReference type="AlphaFoldDB" id="A0A8C8FM31"/>
<dbReference type="Proteomes" id="UP000694402">
    <property type="component" value="Unassembled WGS sequence"/>
</dbReference>
<dbReference type="PANTHER" id="PTHR21771:SF0">
    <property type="entry name" value="MITOCHONDRIA-EATING PROTEIN"/>
    <property type="match status" value="1"/>
</dbReference>
<evidence type="ECO:0000313" key="15">
    <source>
        <dbReference type="Ensembl" id="ENSOTSP00005036062.1"/>
    </source>
</evidence>
<feature type="region of interest" description="Disordered" evidence="13">
    <location>
        <begin position="185"/>
        <end position="207"/>
    </location>
</feature>
<gene>
    <name evidence="15" type="primary">SPATA18</name>
</gene>
<sequence length="426" mass="48205">VVISCDKNLNRCCELVKLTSKIQGQLFTILNLTAREGGHYAGVDVLKSRLLPWLGICFPIATSSVTNNTSLNLIQESVKKEWKIRVLSATHESDMQKMDTLCMLCSTHLQLESRQYSATDTACNENMRTLLHCYYGVYLCVGLRAARDQVETYKRKLNVLDDSESQGRLLRDEVSFLTAEKSMLQESPLPRHSHHSSPLRSESPTRAQLNNSSRHAWLVSRFSDLYAVERLEAQSLLRRYIDDLEIVQRIIFIATVEAFQAAKLAYCQFKQHVRKTLSPSHQGPEILGESASVNDVISNMNVNPRISFSPEVDFVLISSFIKETCRVAFTMQTLDSPLDLAFTSDPELWNSTATTSQYHRSYDSEFTAPLVVYHVWPAMVEGDSVIVKGEVVTRRGALWRSRSRSYSPVRSHSGSPTLTLVRKSLF</sequence>
<dbReference type="Pfam" id="PF16026">
    <property type="entry name" value="MIEAP"/>
    <property type="match status" value="1"/>
</dbReference>
<evidence type="ECO:0000256" key="4">
    <source>
        <dbReference type="ARBA" id="ARBA00008233"/>
    </source>
</evidence>
<organism evidence="15 16">
    <name type="scientific">Oncorhynchus tshawytscha</name>
    <name type="common">Chinook salmon</name>
    <name type="synonym">Salmo tshawytscha</name>
    <dbReference type="NCBI Taxonomy" id="74940"/>
    <lineage>
        <taxon>Eukaryota</taxon>
        <taxon>Metazoa</taxon>
        <taxon>Chordata</taxon>
        <taxon>Craniata</taxon>
        <taxon>Vertebrata</taxon>
        <taxon>Euteleostomi</taxon>
        <taxon>Actinopterygii</taxon>
        <taxon>Neopterygii</taxon>
        <taxon>Teleostei</taxon>
        <taxon>Protacanthopterygii</taxon>
        <taxon>Salmoniformes</taxon>
        <taxon>Salmonidae</taxon>
        <taxon>Salmoninae</taxon>
        <taxon>Oncorhynchus</taxon>
    </lineage>
</organism>
<dbReference type="PANTHER" id="PTHR21771">
    <property type="entry name" value="MITOCHONDRIA-EATING PROTEIN-RELATED"/>
    <property type="match status" value="1"/>
</dbReference>
<dbReference type="GO" id="GO:0005759">
    <property type="term" value="C:mitochondrial matrix"/>
    <property type="evidence" value="ECO:0007669"/>
    <property type="project" value="UniProtKB-SubCell"/>
</dbReference>
<evidence type="ECO:0000256" key="10">
    <source>
        <dbReference type="ARBA" id="ARBA00023128"/>
    </source>
</evidence>
<feature type="domain" description="Mitochondria-eating protein C-terminal" evidence="14">
    <location>
        <begin position="214"/>
        <end position="393"/>
    </location>
</feature>
<evidence type="ECO:0000313" key="16">
    <source>
        <dbReference type="Proteomes" id="UP000694402"/>
    </source>
</evidence>
<evidence type="ECO:0000256" key="13">
    <source>
        <dbReference type="SAM" id="MobiDB-lite"/>
    </source>
</evidence>
<dbReference type="GO" id="GO:0005741">
    <property type="term" value="C:mitochondrial outer membrane"/>
    <property type="evidence" value="ECO:0007669"/>
    <property type="project" value="UniProtKB-SubCell"/>
</dbReference>
<evidence type="ECO:0000256" key="12">
    <source>
        <dbReference type="ARBA" id="ARBA00032687"/>
    </source>
</evidence>
<evidence type="ECO:0000256" key="2">
    <source>
        <dbReference type="ARBA" id="ARBA00004305"/>
    </source>
</evidence>
<keyword evidence="8" id="KW-0175">Coiled coil</keyword>
<evidence type="ECO:0000256" key="1">
    <source>
        <dbReference type="ARBA" id="ARBA00004294"/>
    </source>
</evidence>
<comment type="subcellular location">
    <subcellularLocation>
        <location evidence="3">Cytoplasm</location>
    </subcellularLocation>
    <subcellularLocation>
        <location evidence="2">Mitochondrion matrix</location>
    </subcellularLocation>
    <subcellularLocation>
        <location evidence="1">Mitochondrion outer membrane</location>
    </subcellularLocation>
</comment>
<keyword evidence="16" id="KW-1185">Reference proteome</keyword>
<keyword evidence="6" id="KW-0963">Cytoplasm</keyword>
<keyword evidence="7" id="KW-1000">Mitochondrion outer membrane</keyword>
<dbReference type="InterPro" id="IPR031981">
    <property type="entry name" value="MIEAP_C"/>
</dbReference>